<evidence type="ECO:0000313" key="3">
    <source>
        <dbReference type="Proteomes" id="UP000502298"/>
    </source>
</evidence>
<accession>A0A6H2EL65</accession>
<name>A0A6H2EL65_9ACTO</name>
<dbReference type="InterPro" id="IPR012441">
    <property type="entry name" value="DUF1643"/>
</dbReference>
<dbReference type="EMBL" id="CP050804">
    <property type="protein sequence ID" value="QJC21532.1"/>
    <property type="molecule type" value="Genomic_DNA"/>
</dbReference>
<keyword evidence="3" id="KW-1185">Reference proteome</keyword>
<dbReference type="RefSeq" id="WP_168917472.1">
    <property type="nucleotide sequence ID" value="NZ_CP050804.1"/>
</dbReference>
<feature type="region of interest" description="Disordered" evidence="1">
    <location>
        <begin position="204"/>
        <end position="241"/>
    </location>
</feature>
<protein>
    <submittedName>
        <fullName evidence="2">DUF1643 domain-containing protein</fullName>
    </submittedName>
</protein>
<proteinExistence type="predicted"/>
<dbReference type="Pfam" id="PF07799">
    <property type="entry name" value="DUF1643"/>
    <property type="match status" value="1"/>
</dbReference>
<evidence type="ECO:0000256" key="1">
    <source>
        <dbReference type="SAM" id="MobiDB-lite"/>
    </source>
</evidence>
<dbReference type="Proteomes" id="UP000502298">
    <property type="component" value="Chromosome"/>
</dbReference>
<dbReference type="KEGG" id="arca:HC352_02735"/>
<dbReference type="AlphaFoldDB" id="A0A6H2EL65"/>
<gene>
    <name evidence="2" type="ORF">HC352_02735</name>
</gene>
<organism evidence="2 3">
    <name type="scientific">Arcanobacterium buesumense</name>
    <dbReference type="NCBI Taxonomy" id="2722751"/>
    <lineage>
        <taxon>Bacteria</taxon>
        <taxon>Bacillati</taxon>
        <taxon>Actinomycetota</taxon>
        <taxon>Actinomycetes</taxon>
        <taxon>Actinomycetales</taxon>
        <taxon>Actinomycetaceae</taxon>
        <taxon>Arcanobacterium</taxon>
    </lineage>
</organism>
<evidence type="ECO:0000313" key="2">
    <source>
        <dbReference type="EMBL" id="QJC21532.1"/>
    </source>
</evidence>
<reference evidence="2 3" key="1">
    <citation type="submission" date="2020-03" db="EMBL/GenBank/DDBJ databases">
        <title>Complete genome of Arcanobacterium buesumensis sp. nov. strain 2701.</title>
        <authorList>
            <person name="Borowiak M."/>
            <person name="Alssahen M."/>
            <person name="Laemmler C."/>
            <person name="Malorny B."/>
            <person name="Hassan A."/>
            <person name="Prenger-Berninghoff E."/>
            <person name="Ploetz M."/>
            <person name="Abdulmawjood A."/>
        </authorList>
    </citation>
    <scope>NUCLEOTIDE SEQUENCE [LARGE SCALE GENOMIC DNA]</scope>
    <source>
        <strain evidence="2 3">2701</strain>
    </source>
</reference>
<sequence length="241" mass="27531">MHRLLDKIKQVLQDSDPDSAKKDQALFDEIPGGKLVDMKLLDDASDLTDQVKLRLLLTHKAVERNTGKHCVVIGMNPSTASAFQGEKSDNTARQVYNWFAKASVLENYERLTMINLLSIIETKSEKVSHLLDGNSDIYRGIFHQTLDAIFYNGHYTPENTLVICAWGSASKKRWVRDGQAWFYEYLDAHKEIPRSNIQRLRYKSLGSPTDYPPHPRGSKALQNGNELTEMPKQNLDRKSQR</sequence>